<feature type="region of interest" description="Disordered" evidence="1">
    <location>
        <begin position="53"/>
        <end position="141"/>
    </location>
</feature>
<accession>A0A9Q3HM46</accession>
<comment type="caution">
    <text evidence="2">The sequence shown here is derived from an EMBL/GenBank/DDBJ whole genome shotgun (WGS) entry which is preliminary data.</text>
</comment>
<gene>
    <name evidence="2" type="ORF">O181_047489</name>
</gene>
<name>A0A9Q3HM46_9BASI</name>
<dbReference type="EMBL" id="AVOT02019902">
    <property type="protein sequence ID" value="MBW0507774.1"/>
    <property type="molecule type" value="Genomic_DNA"/>
</dbReference>
<dbReference type="Proteomes" id="UP000765509">
    <property type="component" value="Unassembled WGS sequence"/>
</dbReference>
<protein>
    <submittedName>
        <fullName evidence="2">Uncharacterized protein</fullName>
    </submittedName>
</protein>
<keyword evidence="3" id="KW-1185">Reference proteome</keyword>
<evidence type="ECO:0000313" key="3">
    <source>
        <dbReference type="Proteomes" id="UP000765509"/>
    </source>
</evidence>
<feature type="compositionally biased region" description="Polar residues" evidence="1">
    <location>
        <begin position="80"/>
        <end position="98"/>
    </location>
</feature>
<feature type="compositionally biased region" description="Polar residues" evidence="1">
    <location>
        <begin position="53"/>
        <end position="71"/>
    </location>
</feature>
<reference evidence="2" key="1">
    <citation type="submission" date="2021-03" db="EMBL/GenBank/DDBJ databases">
        <title>Draft genome sequence of rust myrtle Austropuccinia psidii MF-1, a brazilian biotype.</title>
        <authorList>
            <person name="Quecine M.C."/>
            <person name="Pachon D.M.R."/>
            <person name="Bonatelli M.L."/>
            <person name="Correr F.H."/>
            <person name="Franceschini L.M."/>
            <person name="Leite T.F."/>
            <person name="Margarido G.R.A."/>
            <person name="Almeida C.A."/>
            <person name="Ferrarezi J.A."/>
            <person name="Labate C.A."/>
        </authorList>
    </citation>
    <scope>NUCLEOTIDE SEQUENCE</scope>
    <source>
        <strain evidence="2">MF-1</strain>
    </source>
</reference>
<dbReference type="AlphaFoldDB" id="A0A9Q3HM46"/>
<proteinExistence type="predicted"/>
<evidence type="ECO:0000256" key="1">
    <source>
        <dbReference type="SAM" id="MobiDB-lite"/>
    </source>
</evidence>
<feature type="compositionally biased region" description="Polar residues" evidence="1">
    <location>
        <begin position="105"/>
        <end position="122"/>
    </location>
</feature>
<sequence>MNPQVTSTYNKVPSQEQFDIQRMLMSIMKAQESMSTTISTLKSNVENLKVNSEAQSKGGSEDLPSNTQSKCLPSEGGLKLTSTSKKPKGCTSNFQRAQSAPLPSVISSSRSPKPIPTSNNKIFSGKRDTLPPSTPKLDPLKVQTSEFPPEFKGLKFSTYFLLLIIPISHT</sequence>
<evidence type="ECO:0000313" key="2">
    <source>
        <dbReference type="EMBL" id="MBW0507774.1"/>
    </source>
</evidence>
<organism evidence="2 3">
    <name type="scientific">Austropuccinia psidii MF-1</name>
    <dbReference type="NCBI Taxonomy" id="1389203"/>
    <lineage>
        <taxon>Eukaryota</taxon>
        <taxon>Fungi</taxon>
        <taxon>Dikarya</taxon>
        <taxon>Basidiomycota</taxon>
        <taxon>Pucciniomycotina</taxon>
        <taxon>Pucciniomycetes</taxon>
        <taxon>Pucciniales</taxon>
        <taxon>Sphaerophragmiaceae</taxon>
        <taxon>Austropuccinia</taxon>
    </lineage>
</organism>